<proteinExistence type="predicted"/>
<dbReference type="Pfam" id="PF08818">
    <property type="entry name" value="DUF1801"/>
    <property type="match status" value="1"/>
</dbReference>
<protein>
    <submittedName>
        <fullName evidence="2">DUF1801 domain-containing protein</fullName>
    </submittedName>
</protein>
<dbReference type="EMBL" id="WBVO01000010">
    <property type="protein sequence ID" value="KAB2807727.1"/>
    <property type="molecule type" value="Genomic_DNA"/>
</dbReference>
<evidence type="ECO:0000259" key="1">
    <source>
        <dbReference type="Pfam" id="PF08818"/>
    </source>
</evidence>
<comment type="caution">
    <text evidence="2">The sequence shown here is derived from an EMBL/GenBank/DDBJ whole genome shotgun (WGS) entry which is preliminary data.</text>
</comment>
<evidence type="ECO:0000313" key="2">
    <source>
        <dbReference type="EMBL" id="KAB2807727.1"/>
    </source>
</evidence>
<gene>
    <name evidence="2" type="ORF">F8C67_11850</name>
</gene>
<evidence type="ECO:0000313" key="3">
    <source>
        <dbReference type="Proteomes" id="UP000468650"/>
    </source>
</evidence>
<reference evidence="2 3" key="1">
    <citation type="submission" date="2019-09" db="EMBL/GenBank/DDBJ databases">
        <title>Genomes of family Cryomorphaceae.</title>
        <authorList>
            <person name="Bowman J.P."/>
        </authorList>
    </citation>
    <scope>NUCLEOTIDE SEQUENCE [LARGE SCALE GENOMIC DNA]</scope>
    <source>
        <strain evidence="2 3">LMG 25704</strain>
    </source>
</reference>
<name>A0A6N6RE19_9FLAO</name>
<organism evidence="2 3">
    <name type="scientific">Phaeocystidibacter luteus</name>
    <dbReference type="NCBI Taxonomy" id="911197"/>
    <lineage>
        <taxon>Bacteria</taxon>
        <taxon>Pseudomonadati</taxon>
        <taxon>Bacteroidota</taxon>
        <taxon>Flavobacteriia</taxon>
        <taxon>Flavobacteriales</taxon>
        <taxon>Phaeocystidibacteraceae</taxon>
        <taxon>Phaeocystidibacter</taxon>
    </lineage>
</organism>
<dbReference type="RefSeq" id="WP_151668068.1">
    <property type="nucleotide sequence ID" value="NZ_WBVO01000010.1"/>
</dbReference>
<dbReference type="AlphaFoldDB" id="A0A6N6RE19"/>
<keyword evidence="3" id="KW-1185">Reference proteome</keyword>
<dbReference type="OrthoDB" id="5951444at2"/>
<feature type="domain" description="YdhG-like" evidence="1">
    <location>
        <begin position="56"/>
        <end position="133"/>
    </location>
</feature>
<accession>A0A6N6RE19</accession>
<dbReference type="InterPro" id="IPR014922">
    <property type="entry name" value="YdhG-like"/>
</dbReference>
<sequence>MAGLVTIETDRSVDNFIAQVGNASKEADSQVILKMMEEATGIAPKVWGNDKVPDFIIGFGKYSYTRKGSKEEFEWFKLGFAARKTKLTLYLPVDLTQEPLIDDLGKCKIGKGCLYINKLADVDQNVLKQLIEKSATKMK</sequence>
<dbReference type="Proteomes" id="UP000468650">
    <property type="component" value="Unassembled WGS sequence"/>
</dbReference>